<accession>A0A087EB83</accession>
<dbReference type="CDD" id="cd04725">
    <property type="entry name" value="OMP_decarboxylase_like"/>
    <property type="match status" value="1"/>
</dbReference>
<reference evidence="9 10" key="1">
    <citation type="submission" date="2014-03" db="EMBL/GenBank/DDBJ databases">
        <title>Genomics of Bifidobacteria.</title>
        <authorList>
            <person name="Ventura M."/>
            <person name="Milani C."/>
            <person name="Lugli G.A."/>
        </authorList>
    </citation>
    <scope>NUCLEOTIDE SEQUENCE [LARGE SCALE GENOMIC DNA]</scope>
    <source>
        <strain evidence="9 10">LMG 11597</strain>
    </source>
</reference>
<sequence>MDRLIAAIKAVQNPSVIGLDPTTALVPPQVFDAVGDDLDAAGDKTDAGYASESGAQQTASRLALGYFEFNRAVIDAVADIVPAVKVQIAMYEALGPAGVDAYTMTCEYAQQQGLYVIGDIKRGDIGSTAAAYAQHLSGLPRIADTSVVQPADADGIVRPADAGHIGHAVRADRIDSAGRTDNSAGIVDAHRAAAHAAEEPNESDSYNDLWHEDAVTVNPYLGADGITPFVDAAKQTDKGIFVLVRTSNPSSKDIQELELASGERFYEHVADLVNGWGSDSLGAEGYSRVGAVVGATHPQEGRALRERMPHTFFLVPGFGAQGGTAQDVAGMFDADGSGAIVNSSRGIIAAWKKSGGYRSDMTADEALDLVASAARQAALNMRDELRVAVYR</sequence>
<organism evidence="9 10">
    <name type="scientific">Bifidobacterium subtile</name>
    <dbReference type="NCBI Taxonomy" id="77635"/>
    <lineage>
        <taxon>Bacteria</taxon>
        <taxon>Bacillati</taxon>
        <taxon>Actinomycetota</taxon>
        <taxon>Actinomycetes</taxon>
        <taxon>Bifidobacteriales</taxon>
        <taxon>Bifidobacteriaceae</taxon>
        <taxon>Bifidobacterium</taxon>
    </lineage>
</organism>
<feature type="domain" description="Orotidine 5'-phosphate decarboxylase" evidence="8">
    <location>
        <begin position="14"/>
        <end position="360"/>
    </location>
</feature>
<dbReference type="SMART" id="SM00934">
    <property type="entry name" value="OMPdecase"/>
    <property type="match status" value="1"/>
</dbReference>
<dbReference type="EMBL" id="JGZR01000002">
    <property type="protein sequence ID" value="KFJ05034.1"/>
    <property type="molecule type" value="Genomic_DNA"/>
</dbReference>
<evidence type="ECO:0000256" key="5">
    <source>
        <dbReference type="ARBA" id="ARBA00023239"/>
    </source>
</evidence>
<dbReference type="HAMAP" id="MF_01215">
    <property type="entry name" value="OMPdecase_type2"/>
    <property type="match status" value="1"/>
</dbReference>
<dbReference type="NCBIfam" id="TIGR02127">
    <property type="entry name" value="pyrF_sub2"/>
    <property type="match status" value="1"/>
</dbReference>
<comment type="caution">
    <text evidence="9">The sequence shown here is derived from an EMBL/GenBank/DDBJ whole genome shotgun (WGS) entry which is preliminary data.</text>
</comment>
<dbReference type="Gene3D" id="3.20.20.70">
    <property type="entry name" value="Aldolase class I"/>
    <property type="match status" value="1"/>
</dbReference>
<proteinExistence type="inferred from homology"/>
<evidence type="ECO:0000313" key="10">
    <source>
        <dbReference type="Proteomes" id="UP000029055"/>
    </source>
</evidence>
<gene>
    <name evidence="7" type="primary">pyrF</name>
    <name evidence="9" type="ORF">BISU_1563</name>
</gene>
<keyword evidence="3 7" id="KW-0210">Decarboxylase</keyword>
<dbReference type="UniPathway" id="UPA00070">
    <property type="reaction ID" value="UER00120"/>
</dbReference>
<dbReference type="EC" id="4.1.1.23" evidence="7"/>
<dbReference type="STRING" id="77635.BISU_1563"/>
<evidence type="ECO:0000256" key="4">
    <source>
        <dbReference type="ARBA" id="ARBA00022975"/>
    </source>
</evidence>
<protein>
    <recommendedName>
        <fullName evidence="7">Orotidine 5'-phosphate decarboxylase</fullName>
        <ecNumber evidence="7">4.1.1.23</ecNumber>
    </recommendedName>
    <alternativeName>
        <fullName evidence="7">OMP decarboxylase</fullName>
        <shortName evidence="7">OMPDCase</shortName>
        <shortName evidence="7">OMPdecase</shortName>
    </alternativeName>
</protein>
<feature type="active site" description="Proton donor" evidence="7">
    <location>
        <position position="121"/>
    </location>
</feature>
<dbReference type="PANTHER" id="PTHR43375:SF1">
    <property type="entry name" value="OROTIDINE 5'-PHOSPHATE DECARBOXYLASE"/>
    <property type="match status" value="1"/>
</dbReference>
<dbReference type="GO" id="GO:0044205">
    <property type="term" value="P:'de novo' UMP biosynthetic process"/>
    <property type="evidence" value="ECO:0007669"/>
    <property type="project" value="UniProtKB-UniRule"/>
</dbReference>
<comment type="pathway">
    <text evidence="1 7">Pyrimidine metabolism; UMP biosynthesis via de novo pathway; UMP from orotate: step 2/2.</text>
</comment>
<dbReference type="Proteomes" id="UP000029055">
    <property type="component" value="Unassembled WGS sequence"/>
</dbReference>
<evidence type="ECO:0000256" key="1">
    <source>
        <dbReference type="ARBA" id="ARBA00004861"/>
    </source>
</evidence>
<evidence type="ECO:0000259" key="8">
    <source>
        <dbReference type="SMART" id="SM00934"/>
    </source>
</evidence>
<dbReference type="InterPro" id="IPR018089">
    <property type="entry name" value="OMPdecase_AS"/>
</dbReference>
<evidence type="ECO:0000256" key="7">
    <source>
        <dbReference type="HAMAP-Rule" id="MF_01215"/>
    </source>
</evidence>
<dbReference type="InterPro" id="IPR001754">
    <property type="entry name" value="OMPdeCOase_dom"/>
</dbReference>
<dbReference type="eggNOG" id="COG0284">
    <property type="taxonomic scope" value="Bacteria"/>
</dbReference>
<dbReference type="PROSITE" id="PS00156">
    <property type="entry name" value="OMPDECASE"/>
    <property type="match status" value="1"/>
</dbReference>
<comment type="catalytic activity">
    <reaction evidence="6 7">
        <text>orotidine 5'-phosphate + H(+) = UMP + CO2</text>
        <dbReference type="Rhea" id="RHEA:11596"/>
        <dbReference type="ChEBI" id="CHEBI:15378"/>
        <dbReference type="ChEBI" id="CHEBI:16526"/>
        <dbReference type="ChEBI" id="CHEBI:57538"/>
        <dbReference type="ChEBI" id="CHEBI:57865"/>
        <dbReference type="EC" id="4.1.1.23"/>
    </reaction>
</comment>
<keyword evidence="5 7" id="KW-0456">Lyase</keyword>
<dbReference type="GO" id="GO:0006207">
    <property type="term" value="P:'de novo' pyrimidine nucleobase biosynthetic process"/>
    <property type="evidence" value="ECO:0007669"/>
    <property type="project" value="InterPro"/>
</dbReference>
<dbReference type="InterPro" id="IPR011995">
    <property type="entry name" value="OMPdecase_type-2"/>
</dbReference>
<evidence type="ECO:0000256" key="2">
    <source>
        <dbReference type="ARBA" id="ARBA00008847"/>
    </source>
</evidence>
<dbReference type="RefSeq" id="WP_024463766.1">
    <property type="nucleotide sequence ID" value="NZ_JAZHTW010000008.1"/>
</dbReference>
<evidence type="ECO:0000313" key="9">
    <source>
        <dbReference type="EMBL" id="KFJ05034.1"/>
    </source>
</evidence>
<keyword evidence="10" id="KW-1185">Reference proteome</keyword>
<dbReference type="InterPro" id="IPR011060">
    <property type="entry name" value="RibuloseP-bd_barrel"/>
</dbReference>
<dbReference type="SUPFAM" id="SSF51366">
    <property type="entry name" value="Ribulose-phoshate binding barrel"/>
    <property type="match status" value="2"/>
</dbReference>
<evidence type="ECO:0000256" key="6">
    <source>
        <dbReference type="ARBA" id="ARBA00049157"/>
    </source>
</evidence>
<dbReference type="GO" id="GO:0004590">
    <property type="term" value="F:orotidine-5'-phosphate decarboxylase activity"/>
    <property type="evidence" value="ECO:0007669"/>
    <property type="project" value="UniProtKB-UniRule"/>
</dbReference>
<keyword evidence="4 7" id="KW-0665">Pyrimidine biosynthesis</keyword>
<dbReference type="PANTHER" id="PTHR43375">
    <property type="entry name" value="OROTIDINE 5'-PHOSPHATE DECARBOXYLASE"/>
    <property type="match status" value="1"/>
</dbReference>
<evidence type="ECO:0000256" key="3">
    <source>
        <dbReference type="ARBA" id="ARBA00022793"/>
    </source>
</evidence>
<name>A0A087EB83_9BIFI</name>
<dbReference type="Pfam" id="PF00215">
    <property type="entry name" value="OMPdecase"/>
    <property type="match status" value="2"/>
</dbReference>
<dbReference type="AlphaFoldDB" id="A0A087EB83"/>
<comment type="similarity">
    <text evidence="2 7">Belongs to the OMP decarboxylase family. Type 2 subfamily.</text>
</comment>
<dbReference type="InterPro" id="IPR013785">
    <property type="entry name" value="Aldolase_TIM"/>
</dbReference>